<feature type="region of interest" description="Disordered" evidence="1">
    <location>
        <begin position="1"/>
        <end position="39"/>
    </location>
</feature>
<dbReference type="AlphaFoldDB" id="A0A4Z2EMQ9"/>
<dbReference type="Proteomes" id="UP000314294">
    <property type="component" value="Unassembled WGS sequence"/>
</dbReference>
<feature type="region of interest" description="Disordered" evidence="1">
    <location>
        <begin position="77"/>
        <end position="103"/>
    </location>
</feature>
<dbReference type="EMBL" id="SRLO01004729">
    <property type="protein sequence ID" value="TNN30227.1"/>
    <property type="molecule type" value="Genomic_DNA"/>
</dbReference>
<evidence type="ECO:0000313" key="3">
    <source>
        <dbReference type="Proteomes" id="UP000314294"/>
    </source>
</evidence>
<reference evidence="2 3" key="1">
    <citation type="submission" date="2019-03" db="EMBL/GenBank/DDBJ databases">
        <title>First draft genome of Liparis tanakae, snailfish: a comprehensive survey of snailfish specific genes.</title>
        <authorList>
            <person name="Kim W."/>
            <person name="Song I."/>
            <person name="Jeong J.-H."/>
            <person name="Kim D."/>
            <person name="Kim S."/>
            <person name="Ryu S."/>
            <person name="Song J.Y."/>
            <person name="Lee S.K."/>
        </authorList>
    </citation>
    <scope>NUCLEOTIDE SEQUENCE [LARGE SCALE GENOMIC DNA]</scope>
    <source>
        <tissue evidence="2">Muscle</tissue>
    </source>
</reference>
<accession>A0A4Z2EMQ9</accession>
<keyword evidence="3" id="KW-1185">Reference proteome</keyword>
<protein>
    <submittedName>
        <fullName evidence="2">Uncharacterized protein</fullName>
    </submittedName>
</protein>
<sequence length="118" mass="13612">MRRRPAQQHRPQSPTDSHREVIGNTSTTGLSVQGSEGAVATRCHQENLMRGQGVHNPNRLRTFDLDEEYMCCTVSTETPRDMRRKRRKRRKRSKRRKHFVCGDLDGRRLNRVAGAGSQ</sequence>
<comment type="caution">
    <text evidence="2">The sequence shown here is derived from an EMBL/GenBank/DDBJ whole genome shotgun (WGS) entry which is preliminary data.</text>
</comment>
<organism evidence="2 3">
    <name type="scientific">Liparis tanakae</name>
    <name type="common">Tanaka's snailfish</name>
    <dbReference type="NCBI Taxonomy" id="230148"/>
    <lineage>
        <taxon>Eukaryota</taxon>
        <taxon>Metazoa</taxon>
        <taxon>Chordata</taxon>
        <taxon>Craniata</taxon>
        <taxon>Vertebrata</taxon>
        <taxon>Euteleostomi</taxon>
        <taxon>Actinopterygii</taxon>
        <taxon>Neopterygii</taxon>
        <taxon>Teleostei</taxon>
        <taxon>Neoteleostei</taxon>
        <taxon>Acanthomorphata</taxon>
        <taxon>Eupercaria</taxon>
        <taxon>Perciformes</taxon>
        <taxon>Cottioidei</taxon>
        <taxon>Cottales</taxon>
        <taxon>Liparidae</taxon>
        <taxon>Liparis</taxon>
    </lineage>
</organism>
<evidence type="ECO:0000256" key="1">
    <source>
        <dbReference type="SAM" id="MobiDB-lite"/>
    </source>
</evidence>
<proteinExistence type="predicted"/>
<gene>
    <name evidence="2" type="ORF">EYF80_059621</name>
</gene>
<evidence type="ECO:0000313" key="2">
    <source>
        <dbReference type="EMBL" id="TNN30227.1"/>
    </source>
</evidence>
<feature type="compositionally biased region" description="Polar residues" evidence="1">
    <location>
        <begin position="23"/>
        <end position="34"/>
    </location>
</feature>
<feature type="compositionally biased region" description="Basic residues" evidence="1">
    <location>
        <begin position="82"/>
        <end position="99"/>
    </location>
</feature>
<name>A0A4Z2EMQ9_9TELE</name>